<evidence type="ECO:0000259" key="2">
    <source>
        <dbReference type="PROSITE" id="PS50923"/>
    </source>
</evidence>
<feature type="domain" description="Sushi" evidence="2">
    <location>
        <begin position="194"/>
        <end position="249"/>
    </location>
</feature>
<dbReference type="EMBL" id="LSRX01000657">
    <property type="protein sequence ID" value="OLP91610.1"/>
    <property type="molecule type" value="Genomic_DNA"/>
</dbReference>
<organism evidence="3 4">
    <name type="scientific">Symbiodinium microadriaticum</name>
    <name type="common">Dinoflagellate</name>
    <name type="synonym">Zooxanthella microadriatica</name>
    <dbReference type="NCBI Taxonomy" id="2951"/>
    <lineage>
        <taxon>Eukaryota</taxon>
        <taxon>Sar</taxon>
        <taxon>Alveolata</taxon>
        <taxon>Dinophyceae</taxon>
        <taxon>Suessiales</taxon>
        <taxon>Symbiodiniaceae</taxon>
        <taxon>Symbiodinium</taxon>
    </lineage>
</organism>
<keyword evidence="1" id="KW-1015">Disulfide bond</keyword>
<keyword evidence="4" id="KW-1185">Reference proteome</keyword>
<reference evidence="3 4" key="1">
    <citation type="submission" date="2016-02" db="EMBL/GenBank/DDBJ databases">
        <title>Genome analysis of coral dinoflagellate symbionts highlights evolutionary adaptations to a symbiotic lifestyle.</title>
        <authorList>
            <person name="Aranda M."/>
            <person name="Li Y."/>
            <person name="Liew Y.J."/>
            <person name="Baumgarten S."/>
            <person name="Simakov O."/>
            <person name="Wilson M."/>
            <person name="Piel J."/>
            <person name="Ashoor H."/>
            <person name="Bougouffa S."/>
            <person name="Bajic V.B."/>
            <person name="Ryu T."/>
            <person name="Ravasi T."/>
            <person name="Bayer T."/>
            <person name="Micklem G."/>
            <person name="Kim H."/>
            <person name="Bhak J."/>
            <person name="Lajeunesse T.C."/>
            <person name="Voolstra C.R."/>
        </authorList>
    </citation>
    <scope>NUCLEOTIDE SEQUENCE [LARGE SCALE GENOMIC DNA]</scope>
    <source>
        <strain evidence="3 4">CCMP2467</strain>
    </source>
</reference>
<dbReference type="OrthoDB" id="10294874at2759"/>
<name>A0A1Q9D8W9_SYMMI</name>
<dbReference type="PROSITE" id="PS50923">
    <property type="entry name" value="SUSHI"/>
    <property type="match status" value="1"/>
</dbReference>
<dbReference type="InterPro" id="IPR000436">
    <property type="entry name" value="Sushi_SCR_CCP_dom"/>
</dbReference>
<dbReference type="AlphaFoldDB" id="A0A1Q9D8W9"/>
<accession>A0A1Q9D8W9</accession>
<dbReference type="Proteomes" id="UP000186817">
    <property type="component" value="Unassembled WGS sequence"/>
</dbReference>
<proteinExistence type="predicted"/>
<protein>
    <recommendedName>
        <fullName evidence="2">Sushi domain-containing protein</fullName>
    </recommendedName>
</protein>
<sequence length="389" mass="42216">MDNLPCGAIPSPVTKAPLHIYSLVLQYGLMEGDKLSDKAAPRIDTSKLFKASVDPSGTSKSWRLVNTEAWKRGMPASLASCLAFYEDCTEPVHSLPQTGKAFGTEASELTTVEHAFMLNTPRGWEAAGSCLPRECHLGFSFSAAQSVNCLVVQQGDDGFHAPALALQRRDGEEAAWSDVTAWSSIGGGRSKLAVGCPEPPAVPSASVSACRSDNVLFQECRVACKEGFGTLETSMLCVNGAWFVPQCWPLGSLLRVVLEEPVLLKPYWVVLDADLFTSDDCTGPIKMDGVAISSGEFVIKYANYHPKNAWDKDPSTSWASKGECEAAGSCWLGFRFYADPGPVRCVSLLHPPGVQYQARRISLQRLGRVGWEKVEPVTVRLLPEVKDEL</sequence>
<evidence type="ECO:0000313" key="4">
    <source>
        <dbReference type="Proteomes" id="UP000186817"/>
    </source>
</evidence>
<evidence type="ECO:0000313" key="3">
    <source>
        <dbReference type="EMBL" id="OLP91610.1"/>
    </source>
</evidence>
<comment type="caution">
    <text evidence="3">The sequence shown here is derived from an EMBL/GenBank/DDBJ whole genome shotgun (WGS) entry which is preliminary data.</text>
</comment>
<gene>
    <name evidence="3" type="ORF">AK812_SmicGene26677</name>
</gene>
<evidence type="ECO:0000256" key="1">
    <source>
        <dbReference type="ARBA" id="ARBA00023157"/>
    </source>
</evidence>